<evidence type="ECO:0000259" key="5">
    <source>
        <dbReference type="Pfam" id="PF26238"/>
    </source>
</evidence>
<keyword evidence="2" id="KW-0812">Transmembrane</keyword>
<comment type="caution">
    <text evidence="6">The sequence shown here is derived from an EMBL/GenBank/DDBJ whole genome shotgun (WGS) entry which is preliminary data.</text>
</comment>
<dbReference type="InterPro" id="IPR058675">
    <property type="entry name" value="DUF8054_C"/>
</dbReference>
<keyword evidence="2" id="KW-1133">Transmembrane helix</keyword>
<evidence type="ECO:0000259" key="3">
    <source>
        <dbReference type="Pfam" id="PF26236"/>
    </source>
</evidence>
<name>A0A9Q4L729_9EURY</name>
<evidence type="ECO:0000259" key="4">
    <source>
        <dbReference type="Pfam" id="PF26237"/>
    </source>
</evidence>
<feature type="domain" description="DUF8054" evidence="4">
    <location>
        <begin position="276"/>
        <end position="315"/>
    </location>
</feature>
<keyword evidence="7" id="KW-1185">Reference proteome</keyword>
<organism evidence="6 7">
    <name type="scientific">Natrinema salsiterrestre</name>
    <dbReference type="NCBI Taxonomy" id="2950540"/>
    <lineage>
        <taxon>Archaea</taxon>
        <taxon>Methanobacteriati</taxon>
        <taxon>Methanobacteriota</taxon>
        <taxon>Stenosarchaea group</taxon>
        <taxon>Halobacteria</taxon>
        <taxon>Halobacteriales</taxon>
        <taxon>Natrialbaceae</taxon>
        <taxon>Natrinema</taxon>
    </lineage>
</organism>
<evidence type="ECO:0000256" key="1">
    <source>
        <dbReference type="SAM" id="MobiDB-lite"/>
    </source>
</evidence>
<dbReference type="Pfam" id="PF26236">
    <property type="entry name" value="DUF8054_N"/>
    <property type="match status" value="1"/>
</dbReference>
<dbReference type="InterPro" id="IPR058775">
    <property type="entry name" value="DUF8054_M"/>
</dbReference>
<reference evidence="6" key="1">
    <citation type="submission" date="2022-06" db="EMBL/GenBank/DDBJ databases">
        <title>Natrinema sp. a new haloarchaeum isolate from saline soil.</title>
        <authorList>
            <person name="Strakova D."/>
            <person name="Galisteo C."/>
            <person name="Sanchez-Porro C."/>
            <person name="Ventosa A."/>
        </authorList>
    </citation>
    <scope>NUCLEOTIDE SEQUENCE</scope>
    <source>
        <strain evidence="6">S1CR25-10</strain>
    </source>
</reference>
<dbReference type="Pfam" id="PF26237">
    <property type="entry name" value="DUF8054_C"/>
    <property type="match status" value="1"/>
</dbReference>
<gene>
    <name evidence="6" type="ORF">NDI89_19475</name>
</gene>
<feature type="domain" description="DUF8054" evidence="5">
    <location>
        <begin position="152"/>
        <end position="273"/>
    </location>
</feature>
<feature type="compositionally biased region" description="Acidic residues" evidence="1">
    <location>
        <begin position="127"/>
        <end position="145"/>
    </location>
</feature>
<dbReference type="Proteomes" id="UP001154061">
    <property type="component" value="Unassembled WGS sequence"/>
</dbReference>
<sequence length="322" mass="34540">MQIDVVDDLKQPEYTGENRCEPCTVLNLAIAAVVGSLVARKSRLGGLLAIAVSVALIYLRGYLVPGTPTLTKRYLPPEVLRWFGKEPDPAVASGLGAAGSTGTTPADASRSGSESTDTSSASGDVATFDESDDIATPDDDSIDGEDDRAIVDLETFFLDHDVLEPCSDRDDLCLTAEFETAWFDEIEPLDESGVDAAAAVDAFGFEADPDEFELETRDETHILLAGGRGAGRWPSRAGLIADVAASRALETWIDDWDAYDPETKGEVLNSLRMFLETCPSGGDVEMGEEVVESCCTSHQVVAVTCEETGERLFEQRLSDVEA</sequence>
<dbReference type="Pfam" id="PF26238">
    <property type="entry name" value="DUF8054_M"/>
    <property type="match status" value="1"/>
</dbReference>
<feature type="compositionally biased region" description="Low complexity" evidence="1">
    <location>
        <begin position="93"/>
        <end position="124"/>
    </location>
</feature>
<evidence type="ECO:0000313" key="6">
    <source>
        <dbReference type="EMBL" id="MDF9747762.1"/>
    </source>
</evidence>
<feature type="domain" description="DUF8054" evidence="3">
    <location>
        <begin position="6"/>
        <end position="86"/>
    </location>
</feature>
<protein>
    <submittedName>
        <fullName evidence="6">Uncharacterized protein</fullName>
    </submittedName>
</protein>
<feature type="region of interest" description="Disordered" evidence="1">
    <location>
        <begin position="93"/>
        <end position="145"/>
    </location>
</feature>
<dbReference type="AlphaFoldDB" id="A0A9Q4L729"/>
<dbReference type="EMBL" id="JAMQOT010000008">
    <property type="protein sequence ID" value="MDF9747762.1"/>
    <property type="molecule type" value="Genomic_DNA"/>
</dbReference>
<dbReference type="InterPro" id="IPR058674">
    <property type="entry name" value="DUF8054_N"/>
</dbReference>
<dbReference type="RefSeq" id="WP_277524045.1">
    <property type="nucleotide sequence ID" value="NZ_JAMQOT010000008.1"/>
</dbReference>
<evidence type="ECO:0000313" key="7">
    <source>
        <dbReference type="Proteomes" id="UP001154061"/>
    </source>
</evidence>
<accession>A0A9Q4L729</accession>
<evidence type="ECO:0000256" key="2">
    <source>
        <dbReference type="SAM" id="Phobius"/>
    </source>
</evidence>
<feature type="transmembrane region" description="Helical" evidence="2">
    <location>
        <begin position="44"/>
        <end position="63"/>
    </location>
</feature>
<proteinExistence type="predicted"/>
<keyword evidence="2" id="KW-0472">Membrane</keyword>